<dbReference type="AlphaFoldDB" id="A0A7J6I1E1"/>
<reference evidence="1 2" key="1">
    <citation type="journal article" date="2020" name="bioRxiv">
        <title>Sequence and annotation of 42 cannabis genomes reveals extensive copy number variation in cannabinoid synthesis and pathogen resistance genes.</title>
        <authorList>
            <person name="Mckernan K.J."/>
            <person name="Helbert Y."/>
            <person name="Kane L.T."/>
            <person name="Ebling H."/>
            <person name="Zhang L."/>
            <person name="Liu B."/>
            <person name="Eaton Z."/>
            <person name="Mclaughlin S."/>
            <person name="Kingan S."/>
            <person name="Baybayan P."/>
            <person name="Concepcion G."/>
            <person name="Jordan M."/>
            <person name="Riva A."/>
            <person name="Barbazuk W."/>
            <person name="Harkins T."/>
        </authorList>
    </citation>
    <scope>NUCLEOTIDE SEQUENCE [LARGE SCALE GENOMIC DNA]</scope>
    <source>
        <strain evidence="2">cv. Jamaican Lion 4</strain>
        <tissue evidence="1">Leaf</tissue>
    </source>
</reference>
<proteinExistence type="predicted"/>
<dbReference type="EMBL" id="JAATIQ010000013">
    <property type="protein sequence ID" value="KAF4401343.1"/>
    <property type="molecule type" value="Genomic_DNA"/>
</dbReference>
<protein>
    <submittedName>
        <fullName evidence="1">Uncharacterized protein</fullName>
    </submittedName>
</protein>
<feature type="non-terminal residue" evidence="1">
    <location>
        <position position="1"/>
    </location>
</feature>
<evidence type="ECO:0000313" key="1">
    <source>
        <dbReference type="EMBL" id="KAF4401343.1"/>
    </source>
</evidence>
<evidence type="ECO:0000313" key="2">
    <source>
        <dbReference type="Proteomes" id="UP000583929"/>
    </source>
</evidence>
<comment type="caution">
    <text evidence="1">The sequence shown here is derived from an EMBL/GenBank/DDBJ whole genome shotgun (WGS) entry which is preliminary data.</text>
</comment>
<sequence>CGRSGGEGLSGRTNAIDDTSHFENDLSYAI</sequence>
<name>A0A7J6I1E1_CANSA</name>
<keyword evidence="2" id="KW-1185">Reference proteome</keyword>
<accession>A0A7J6I1E1</accession>
<gene>
    <name evidence="1" type="ORF">G4B88_014184</name>
</gene>
<organism evidence="1 2">
    <name type="scientific">Cannabis sativa</name>
    <name type="common">Hemp</name>
    <name type="synonym">Marijuana</name>
    <dbReference type="NCBI Taxonomy" id="3483"/>
    <lineage>
        <taxon>Eukaryota</taxon>
        <taxon>Viridiplantae</taxon>
        <taxon>Streptophyta</taxon>
        <taxon>Embryophyta</taxon>
        <taxon>Tracheophyta</taxon>
        <taxon>Spermatophyta</taxon>
        <taxon>Magnoliopsida</taxon>
        <taxon>eudicotyledons</taxon>
        <taxon>Gunneridae</taxon>
        <taxon>Pentapetalae</taxon>
        <taxon>rosids</taxon>
        <taxon>fabids</taxon>
        <taxon>Rosales</taxon>
        <taxon>Cannabaceae</taxon>
        <taxon>Cannabis</taxon>
    </lineage>
</organism>
<dbReference type="Proteomes" id="UP000583929">
    <property type="component" value="Unassembled WGS sequence"/>
</dbReference>